<dbReference type="GO" id="GO:0098552">
    <property type="term" value="C:side of membrane"/>
    <property type="evidence" value="ECO:0007669"/>
    <property type="project" value="UniProtKB-ARBA"/>
</dbReference>
<protein>
    <submittedName>
        <fullName evidence="6">Slipin family protein</fullName>
    </submittedName>
</protein>
<dbReference type="SMART" id="SM00244">
    <property type="entry name" value="PHB"/>
    <property type="match status" value="1"/>
</dbReference>
<feature type="domain" description="Band 7" evidence="5">
    <location>
        <begin position="81"/>
        <end position="239"/>
    </location>
</feature>
<keyword evidence="4" id="KW-1133">Transmembrane helix</keyword>
<evidence type="ECO:0000256" key="3">
    <source>
        <dbReference type="SAM" id="MobiDB-lite"/>
    </source>
</evidence>
<dbReference type="SUPFAM" id="SSF117892">
    <property type="entry name" value="Band 7/SPFH domain"/>
    <property type="match status" value="1"/>
</dbReference>
<dbReference type="Pfam" id="PF01145">
    <property type="entry name" value="Band_7"/>
    <property type="match status" value="1"/>
</dbReference>
<sequence>MAKRLDRKPDDRPSCKSTAPSLEEYGSRADRRTTQNGPLLFSSFLFAAVFAAALGAGYAIVGAFGVWWLAASFALACFAVMSVRIAMQWEKVVIFRFGKFNRTKGPGLYVTIPFIEQIALKADQRIMVTGFGAEETLTSDLVPINVDAVLFWMVWDAEKACMEVENYYNSVSLAAQTALRDAIGRASVSEVAIRRNQLDRELQEVIEERTSSWGITVMSVEIRDIVIPQGLQEVMSAEAQAEREKNARMVLAEVEKDISAMLVDAAENYEDNDVALRLRTMHLLYESVKGSGGTVVIPSAYSEGFSDVSFDRAAEGLRKPKA</sequence>
<accession>A0A7C9JDT0</accession>
<gene>
    <name evidence="6" type="ORF">D1639_05830</name>
</gene>
<reference evidence="6" key="1">
    <citation type="submission" date="2018-08" db="EMBL/GenBank/DDBJ databases">
        <title>Murine metabolic-syndrome-specific gut microbial biobank.</title>
        <authorList>
            <person name="Liu C."/>
        </authorList>
    </citation>
    <scope>NUCLEOTIDE SEQUENCE [LARGE SCALE GENOMIC DNA]</scope>
    <source>
        <strain evidence="6">Z82</strain>
    </source>
</reference>
<dbReference type="PANTHER" id="PTHR10264:SF19">
    <property type="entry name" value="AT06885P-RELATED"/>
    <property type="match status" value="1"/>
</dbReference>
<evidence type="ECO:0000256" key="1">
    <source>
        <dbReference type="ARBA" id="ARBA00004167"/>
    </source>
</evidence>
<evidence type="ECO:0000313" key="6">
    <source>
        <dbReference type="EMBL" id="NBI34556.1"/>
    </source>
</evidence>
<comment type="similarity">
    <text evidence="2">Belongs to the band 7/mec-2 family.</text>
</comment>
<comment type="caution">
    <text evidence="6">The sequence shown here is derived from an EMBL/GenBank/DDBJ whole genome shotgun (WGS) entry which is preliminary data.</text>
</comment>
<dbReference type="InterPro" id="IPR036013">
    <property type="entry name" value="Band_7/SPFH_dom_sf"/>
</dbReference>
<keyword evidence="4" id="KW-0812">Transmembrane</keyword>
<evidence type="ECO:0000259" key="5">
    <source>
        <dbReference type="SMART" id="SM00244"/>
    </source>
</evidence>
<dbReference type="CDD" id="cd13775">
    <property type="entry name" value="SPFH_eoslipins_u3"/>
    <property type="match status" value="1"/>
</dbReference>
<feature type="region of interest" description="Disordered" evidence="3">
    <location>
        <begin position="1"/>
        <end position="30"/>
    </location>
</feature>
<dbReference type="PANTHER" id="PTHR10264">
    <property type="entry name" value="BAND 7 PROTEIN-RELATED"/>
    <property type="match status" value="1"/>
</dbReference>
<comment type="subcellular location">
    <subcellularLocation>
        <location evidence="1">Membrane</location>
        <topology evidence="1">Single-pass membrane protein</topology>
    </subcellularLocation>
</comment>
<dbReference type="InterPro" id="IPR001972">
    <property type="entry name" value="Stomatin_HflK_fam"/>
</dbReference>
<dbReference type="GO" id="GO:0005886">
    <property type="term" value="C:plasma membrane"/>
    <property type="evidence" value="ECO:0007669"/>
    <property type="project" value="InterPro"/>
</dbReference>
<dbReference type="FunFam" id="3.30.479.30:FF:000004">
    <property type="entry name" value="Putative membrane protease family, stomatin"/>
    <property type="match status" value="1"/>
</dbReference>
<organism evidence="6">
    <name type="scientific">Muribaculaceae bacterium Z82</name>
    <dbReference type="NCBI Taxonomy" id="2304548"/>
    <lineage>
        <taxon>Bacteria</taxon>
        <taxon>Pseudomonadati</taxon>
        <taxon>Bacteroidota</taxon>
        <taxon>Bacteroidia</taxon>
        <taxon>Bacteroidales</taxon>
        <taxon>Muribaculaceae</taxon>
    </lineage>
</organism>
<name>A0A7C9JDT0_9BACT</name>
<dbReference type="AlphaFoldDB" id="A0A7C9JDT0"/>
<dbReference type="Gene3D" id="3.30.479.30">
    <property type="entry name" value="Band 7 domain"/>
    <property type="match status" value="1"/>
</dbReference>
<keyword evidence="4" id="KW-0472">Membrane</keyword>
<evidence type="ECO:0000256" key="4">
    <source>
        <dbReference type="SAM" id="Phobius"/>
    </source>
</evidence>
<evidence type="ECO:0000256" key="2">
    <source>
        <dbReference type="ARBA" id="ARBA00008164"/>
    </source>
</evidence>
<feature type="transmembrane region" description="Helical" evidence="4">
    <location>
        <begin position="66"/>
        <end position="87"/>
    </location>
</feature>
<dbReference type="PRINTS" id="PR00721">
    <property type="entry name" value="STOMATIN"/>
</dbReference>
<feature type="transmembrane region" description="Helical" evidence="4">
    <location>
        <begin position="39"/>
        <end position="60"/>
    </location>
</feature>
<dbReference type="InterPro" id="IPR043202">
    <property type="entry name" value="Band-7_stomatin-like"/>
</dbReference>
<dbReference type="InterPro" id="IPR001107">
    <property type="entry name" value="Band_7"/>
</dbReference>
<dbReference type="EMBL" id="QWKH01000033">
    <property type="protein sequence ID" value="NBI34556.1"/>
    <property type="molecule type" value="Genomic_DNA"/>
</dbReference>
<dbReference type="Gene3D" id="6.10.250.2090">
    <property type="match status" value="1"/>
</dbReference>
<proteinExistence type="inferred from homology"/>